<name>A0A8T9AQV1_9HYPH</name>
<dbReference type="EMBL" id="PNOT02000154">
    <property type="protein sequence ID" value="TSE11723.1"/>
    <property type="molecule type" value="Genomic_DNA"/>
</dbReference>
<dbReference type="RefSeq" id="WP_133117242.1">
    <property type="nucleotide sequence ID" value="NZ_PNOT02000154.1"/>
</dbReference>
<protein>
    <submittedName>
        <fullName evidence="1">Uncharacterized protein</fullName>
    </submittedName>
</protein>
<dbReference type="OrthoDB" id="9874457at2"/>
<dbReference type="AlphaFoldDB" id="A0A8T9AQV1"/>
<accession>A0A8T9AQV1</accession>
<reference evidence="1" key="1">
    <citation type="submission" date="2019-07" db="EMBL/GenBank/DDBJ databases">
        <title>Mesorhizobum intechiensis sp. nov. isolated from nodules of Lotus tenuis growing in lowlands of the Flooding Pampa, Argentina.</title>
        <authorList>
            <person name="Estrella M.J."/>
            <person name="Torres Tejerizo G.A."/>
            <person name="Cumpa Velazquez L.M."/>
            <person name="Fontana F."/>
            <person name="Hansen L."/>
            <person name="Pistorio M."/>
            <person name="Sannazzaro A.I."/>
        </authorList>
    </citation>
    <scope>NUCLEOTIDE SEQUENCE</scope>
    <source>
        <strain evidence="1">BD68</strain>
    </source>
</reference>
<evidence type="ECO:0000313" key="2">
    <source>
        <dbReference type="Proteomes" id="UP000235507"/>
    </source>
</evidence>
<sequence length="73" mass="7693">MINPARRIPYCEHGSTGGEHAPVLVDLVQYRGRDRKTTPGGLHGKHVVNQVAVNTAEGEDGGGDDGIKVYAGP</sequence>
<proteinExistence type="predicted"/>
<organism evidence="1 2">
    <name type="scientific">Mesorhizobium intechi</name>
    <dbReference type="NCBI Taxonomy" id="537601"/>
    <lineage>
        <taxon>Bacteria</taxon>
        <taxon>Pseudomonadati</taxon>
        <taxon>Pseudomonadota</taxon>
        <taxon>Alphaproteobacteria</taxon>
        <taxon>Hyphomicrobiales</taxon>
        <taxon>Phyllobacteriaceae</taxon>
        <taxon>Mesorhizobium</taxon>
    </lineage>
</organism>
<comment type="caution">
    <text evidence="1">The sequence shown here is derived from an EMBL/GenBank/DDBJ whole genome shotgun (WGS) entry which is preliminary data.</text>
</comment>
<evidence type="ECO:0000313" key="1">
    <source>
        <dbReference type="EMBL" id="TSE11723.1"/>
    </source>
</evidence>
<dbReference type="Proteomes" id="UP000235507">
    <property type="component" value="Unassembled WGS sequence"/>
</dbReference>
<keyword evidence="2" id="KW-1185">Reference proteome</keyword>
<gene>
    <name evidence="1" type="ORF">C1D09_012890</name>
</gene>